<sequence length="520" mass="57616">MTGQEPSPALIADLSAAYSIQLAQDIIKFESAPFSRVVERVEVDHSRCQREIHIEWDLPSFVEVLGGGTARVLQPNILSTVESAVSEILVPVILIRKGQLLNGLKLQNSDGSVIHICGRSEARRHTQLLLSYAWIEFAGDRSVRHRLQGVDGQEVERLAAIYRSIAVVNSKEADGRLAAIVPQIEHILSVNGQNVPTQARAALRRLTLTGRYFARRYFFWARITTYPGAHTGIVVTFSTRFAAEYGVPGELRHRFFKKLIAKLSRLIGQSPFLIRVPVSRHALTDSYHFELTTAEDVYISWQSFVLEEDIKQGKNLQEQADAFAALARRDGGSTEGSDEVGGSLSHLYVHKLPAVPHNQVYASIQLKERPPGTTSVAAVLGVFAAAAVWLFYVLWGQMVRSETQGIDIGAIFIALPGLGAVWFSRAFQYSDRSRVPIPARVALGAVGLGASYSLFHVLVRRGICSKGDCPRWIEDLCSRPFLLCVAIALSLAALIALVTRILIHLDYRRCQRIVNNKYGR</sequence>
<evidence type="ECO:0000256" key="1">
    <source>
        <dbReference type="SAM" id="Phobius"/>
    </source>
</evidence>
<name>A0A558A8X2_9PSEU</name>
<gene>
    <name evidence="2" type="ORF">FNH06_19535</name>
</gene>
<dbReference type="RefSeq" id="WP_144640753.1">
    <property type="nucleotide sequence ID" value="NZ_BNAX01000007.1"/>
</dbReference>
<reference evidence="2 3" key="1">
    <citation type="submission" date="2019-07" db="EMBL/GenBank/DDBJ databases">
        <title>New species of Amycolatopsis and Streptomyces.</title>
        <authorList>
            <person name="Duangmal K."/>
            <person name="Teo W.F.A."/>
            <person name="Lipun K."/>
        </authorList>
    </citation>
    <scope>NUCLEOTIDE SEQUENCE [LARGE SCALE GENOMIC DNA]</scope>
    <source>
        <strain evidence="2 3">JCM 30562</strain>
    </source>
</reference>
<feature type="transmembrane region" description="Helical" evidence="1">
    <location>
        <begin position="375"/>
        <end position="394"/>
    </location>
</feature>
<feature type="transmembrane region" description="Helical" evidence="1">
    <location>
        <begin position="480"/>
        <end position="503"/>
    </location>
</feature>
<evidence type="ECO:0000313" key="2">
    <source>
        <dbReference type="EMBL" id="TVT20710.1"/>
    </source>
</evidence>
<keyword evidence="1" id="KW-0812">Transmembrane</keyword>
<dbReference type="OrthoDB" id="3689616at2"/>
<feature type="transmembrane region" description="Helical" evidence="1">
    <location>
        <begin position="437"/>
        <end position="459"/>
    </location>
</feature>
<keyword evidence="1" id="KW-1133">Transmembrane helix</keyword>
<evidence type="ECO:0000313" key="3">
    <source>
        <dbReference type="Proteomes" id="UP000318578"/>
    </source>
</evidence>
<feature type="transmembrane region" description="Helical" evidence="1">
    <location>
        <begin position="406"/>
        <end position="425"/>
    </location>
</feature>
<organism evidence="2 3">
    <name type="scientific">Amycolatopsis acidiphila</name>
    <dbReference type="NCBI Taxonomy" id="715473"/>
    <lineage>
        <taxon>Bacteria</taxon>
        <taxon>Bacillati</taxon>
        <taxon>Actinomycetota</taxon>
        <taxon>Actinomycetes</taxon>
        <taxon>Pseudonocardiales</taxon>
        <taxon>Pseudonocardiaceae</taxon>
        <taxon>Amycolatopsis</taxon>
    </lineage>
</organism>
<accession>A0A558A8X2</accession>
<dbReference type="Proteomes" id="UP000318578">
    <property type="component" value="Unassembled WGS sequence"/>
</dbReference>
<comment type="caution">
    <text evidence="2">The sequence shown here is derived from an EMBL/GenBank/DDBJ whole genome shotgun (WGS) entry which is preliminary data.</text>
</comment>
<dbReference type="EMBL" id="VJZA01000033">
    <property type="protein sequence ID" value="TVT20710.1"/>
    <property type="molecule type" value="Genomic_DNA"/>
</dbReference>
<dbReference type="AlphaFoldDB" id="A0A558A8X2"/>
<keyword evidence="3" id="KW-1185">Reference proteome</keyword>
<keyword evidence="1" id="KW-0472">Membrane</keyword>
<proteinExistence type="predicted"/>
<protein>
    <submittedName>
        <fullName evidence="2">Uncharacterized protein</fullName>
    </submittedName>
</protein>